<dbReference type="STRING" id="1424294.Gferi_06725"/>
<reference evidence="6 7" key="1">
    <citation type="submission" date="2016-09" db="EMBL/GenBank/DDBJ databases">
        <title>Genomic analysis reveals versatility of anaerobic energy metabolism of Geosporobacter ferrireducens IRF9 of phylum Firmicutes.</title>
        <authorList>
            <person name="Kim S.-J."/>
        </authorList>
    </citation>
    <scope>NUCLEOTIDE SEQUENCE [LARGE SCALE GENOMIC DNA]</scope>
    <source>
        <strain evidence="6 7">IRF9</strain>
    </source>
</reference>
<dbReference type="RefSeq" id="WP_069974855.1">
    <property type="nucleotide sequence ID" value="NZ_CP017269.1"/>
</dbReference>
<dbReference type="Proteomes" id="UP000095743">
    <property type="component" value="Chromosome"/>
</dbReference>
<keyword evidence="1" id="KW-0805">Transcription regulation</keyword>
<dbReference type="AlphaFoldDB" id="A0A1D8GEE5"/>
<dbReference type="CDD" id="cd05013">
    <property type="entry name" value="SIS_RpiR"/>
    <property type="match status" value="1"/>
</dbReference>
<evidence type="ECO:0000313" key="7">
    <source>
        <dbReference type="Proteomes" id="UP000095743"/>
    </source>
</evidence>
<dbReference type="GO" id="GO:0003700">
    <property type="term" value="F:DNA-binding transcription factor activity"/>
    <property type="evidence" value="ECO:0007669"/>
    <property type="project" value="InterPro"/>
</dbReference>
<dbReference type="Gene3D" id="1.10.10.10">
    <property type="entry name" value="Winged helix-like DNA-binding domain superfamily/Winged helix DNA-binding domain"/>
    <property type="match status" value="1"/>
</dbReference>
<protein>
    <submittedName>
        <fullName evidence="6">RpiR family transcriptional regulator</fullName>
    </submittedName>
</protein>
<dbReference type="Pfam" id="PF01418">
    <property type="entry name" value="HTH_6"/>
    <property type="match status" value="1"/>
</dbReference>
<dbReference type="EMBL" id="CP017269">
    <property type="protein sequence ID" value="AOT69289.1"/>
    <property type="molecule type" value="Genomic_DNA"/>
</dbReference>
<dbReference type="GO" id="GO:0097367">
    <property type="term" value="F:carbohydrate derivative binding"/>
    <property type="evidence" value="ECO:0007669"/>
    <property type="project" value="InterPro"/>
</dbReference>
<dbReference type="InterPro" id="IPR000281">
    <property type="entry name" value="HTH_RpiR"/>
</dbReference>
<feature type="domain" description="SIS" evidence="5">
    <location>
        <begin position="120"/>
        <end position="260"/>
    </location>
</feature>
<dbReference type="SUPFAM" id="SSF46689">
    <property type="entry name" value="Homeodomain-like"/>
    <property type="match status" value="1"/>
</dbReference>
<dbReference type="InterPro" id="IPR047640">
    <property type="entry name" value="RpiR-like"/>
</dbReference>
<evidence type="ECO:0000256" key="3">
    <source>
        <dbReference type="ARBA" id="ARBA00023163"/>
    </source>
</evidence>
<dbReference type="InterPro" id="IPR036388">
    <property type="entry name" value="WH-like_DNA-bd_sf"/>
</dbReference>
<dbReference type="SUPFAM" id="SSF53697">
    <property type="entry name" value="SIS domain"/>
    <property type="match status" value="1"/>
</dbReference>
<feature type="domain" description="HTH rpiR-type" evidence="4">
    <location>
        <begin position="3"/>
        <end position="79"/>
    </location>
</feature>
<evidence type="ECO:0000256" key="1">
    <source>
        <dbReference type="ARBA" id="ARBA00023015"/>
    </source>
</evidence>
<dbReference type="GO" id="GO:0003677">
    <property type="term" value="F:DNA binding"/>
    <property type="evidence" value="ECO:0007669"/>
    <property type="project" value="UniProtKB-KW"/>
</dbReference>
<evidence type="ECO:0000256" key="2">
    <source>
        <dbReference type="ARBA" id="ARBA00023125"/>
    </source>
</evidence>
<dbReference type="Pfam" id="PF01380">
    <property type="entry name" value="SIS"/>
    <property type="match status" value="1"/>
</dbReference>
<dbReference type="GO" id="GO:1901135">
    <property type="term" value="P:carbohydrate derivative metabolic process"/>
    <property type="evidence" value="ECO:0007669"/>
    <property type="project" value="InterPro"/>
</dbReference>
<keyword evidence="7" id="KW-1185">Reference proteome</keyword>
<gene>
    <name evidence="6" type="ORF">Gferi_06725</name>
</gene>
<keyword evidence="3" id="KW-0804">Transcription</keyword>
<organism evidence="6 7">
    <name type="scientific">Geosporobacter ferrireducens</name>
    <dbReference type="NCBI Taxonomy" id="1424294"/>
    <lineage>
        <taxon>Bacteria</taxon>
        <taxon>Bacillati</taxon>
        <taxon>Bacillota</taxon>
        <taxon>Clostridia</taxon>
        <taxon>Peptostreptococcales</taxon>
        <taxon>Thermotaleaceae</taxon>
        <taxon>Geosporobacter</taxon>
    </lineage>
</organism>
<evidence type="ECO:0000313" key="6">
    <source>
        <dbReference type="EMBL" id="AOT69289.1"/>
    </source>
</evidence>
<accession>A0A1D8GEE5</accession>
<dbReference type="InterPro" id="IPR009057">
    <property type="entry name" value="Homeodomain-like_sf"/>
</dbReference>
<name>A0A1D8GEE5_9FIRM</name>
<dbReference type="KEGG" id="gfe:Gferi_06725"/>
<evidence type="ECO:0000259" key="4">
    <source>
        <dbReference type="PROSITE" id="PS51071"/>
    </source>
</evidence>
<dbReference type="PANTHER" id="PTHR30514:SF1">
    <property type="entry name" value="HTH-TYPE TRANSCRIPTIONAL REGULATOR HEXR-RELATED"/>
    <property type="match status" value="1"/>
</dbReference>
<keyword evidence="2" id="KW-0238">DNA-binding</keyword>
<sequence length="285" mass="32090">MIPTVIAKIISMQPNFTMSENEISQYVINNTESVISSTITTIAKETNTSEASINRFCKKMGYKGFNSFKIALMQENFYNNMKQQNTYNANEGLIESITADYRQMLINTSAMMSEENIIEAVEYIKSAKNIHIFALSNSAFLASELEFKLRVLGISAKAHTDVFDMHISAINISPKDVAIIIAPTILMRDIYQCLTTCHEKGAKIISISSYDSSKLNDFVNVKFITSDKITAKNSISLSNNLMYLYVLDLIYSALLKSDKSLREKKLNSDSVLNSHQTIDNNILEY</sequence>
<dbReference type="PROSITE" id="PS51071">
    <property type="entry name" value="HTH_RPIR"/>
    <property type="match status" value="1"/>
</dbReference>
<dbReference type="OrthoDB" id="3684496at2"/>
<proteinExistence type="predicted"/>
<dbReference type="PROSITE" id="PS51464">
    <property type="entry name" value="SIS"/>
    <property type="match status" value="1"/>
</dbReference>
<dbReference type="InterPro" id="IPR001347">
    <property type="entry name" value="SIS_dom"/>
</dbReference>
<dbReference type="InterPro" id="IPR035472">
    <property type="entry name" value="RpiR-like_SIS"/>
</dbReference>
<dbReference type="PANTHER" id="PTHR30514">
    <property type="entry name" value="GLUCOKINASE"/>
    <property type="match status" value="1"/>
</dbReference>
<dbReference type="Gene3D" id="3.40.50.10490">
    <property type="entry name" value="Glucose-6-phosphate isomerase like protein, domain 1"/>
    <property type="match status" value="1"/>
</dbReference>
<dbReference type="InterPro" id="IPR046348">
    <property type="entry name" value="SIS_dom_sf"/>
</dbReference>
<evidence type="ECO:0000259" key="5">
    <source>
        <dbReference type="PROSITE" id="PS51464"/>
    </source>
</evidence>